<dbReference type="Gene3D" id="3.90.180.10">
    <property type="entry name" value="Medium-chain alcohol dehydrogenases, catalytic domain"/>
    <property type="match status" value="1"/>
</dbReference>
<feature type="compositionally biased region" description="Basic and acidic residues" evidence="2">
    <location>
        <begin position="335"/>
        <end position="346"/>
    </location>
</feature>
<reference evidence="4 5" key="1">
    <citation type="submission" date="2020-03" db="EMBL/GenBank/DDBJ databases">
        <title>Sequencing the genomes of 1000 actinobacteria strains.</title>
        <authorList>
            <person name="Klenk H.-P."/>
        </authorList>
    </citation>
    <scope>NUCLEOTIDE SEQUENCE [LARGE SCALE GENOMIC DNA]</scope>
    <source>
        <strain evidence="4 5">DSM 45668</strain>
    </source>
</reference>
<dbReference type="Gene3D" id="3.40.50.720">
    <property type="entry name" value="NAD(P)-binding Rossmann-like Domain"/>
    <property type="match status" value="1"/>
</dbReference>
<dbReference type="Pfam" id="PF13602">
    <property type="entry name" value="ADH_zinc_N_2"/>
    <property type="match status" value="1"/>
</dbReference>
<feature type="compositionally biased region" description="Basic and acidic residues" evidence="2">
    <location>
        <begin position="314"/>
        <end position="323"/>
    </location>
</feature>
<comment type="caution">
    <text evidence="4">The sequence shown here is derived from an EMBL/GenBank/DDBJ whole genome shotgun (WGS) entry which is preliminary data.</text>
</comment>
<dbReference type="Pfam" id="PF08240">
    <property type="entry name" value="ADH_N"/>
    <property type="match status" value="1"/>
</dbReference>
<dbReference type="InterPro" id="IPR013154">
    <property type="entry name" value="ADH-like_N"/>
</dbReference>
<sequence>MRAVRFHEFGGPEHLRVEQLPDPHPDGEHVLIRVTRAGVSPLDDKVRAGVLPPSMRKPLPLVPGASAVGRVTDPGGSGYAPGTRVLLCGWGYGTKTDGTWREVLAVPPTHLVAIPDGVTDDEAAALVAGSGYLTAWLALTSVVPLRPGQVVLAPGIHGAVASAAAQVAPILGAAQVISTARGADRVAAVPHDDQLTIIDLGRETLAEGVARVTGGSGVDIVLDPLGGDITGQALGTLRAGGTLVSIGYTAGTKATIDVTDLIWKTAKITGFLFTAFTQQDIADTYRTLLQQLGTGALKPAVDRIYPLEQAADAQRRVVEDRPPGRVFLDPTSTDHQNRPDTKGATT</sequence>
<protein>
    <submittedName>
        <fullName evidence="4">NADPH:quinone reductase-like Zn-dependent oxidoreductase</fullName>
    </submittedName>
</protein>
<accession>A0ABX0SPL2</accession>
<dbReference type="SMART" id="SM00829">
    <property type="entry name" value="PKS_ER"/>
    <property type="match status" value="1"/>
</dbReference>
<feature type="region of interest" description="Disordered" evidence="2">
    <location>
        <begin position="314"/>
        <end position="346"/>
    </location>
</feature>
<dbReference type="InterPro" id="IPR020843">
    <property type="entry name" value="ER"/>
</dbReference>
<dbReference type="SUPFAM" id="SSF51735">
    <property type="entry name" value="NAD(P)-binding Rossmann-fold domains"/>
    <property type="match status" value="1"/>
</dbReference>
<dbReference type="PANTHER" id="PTHR44154">
    <property type="entry name" value="QUINONE OXIDOREDUCTASE"/>
    <property type="match status" value="1"/>
</dbReference>
<dbReference type="PANTHER" id="PTHR44154:SF1">
    <property type="entry name" value="QUINONE OXIDOREDUCTASE"/>
    <property type="match status" value="1"/>
</dbReference>
<feature type="domain" description="Enoyl reductase (ER)" evidence="3">
    <location>
        <begin position="10"/>
        <end position="328"/>
    </location>
</feature>
<dbReference type="InterPro" id="IPR011032">
    <property type="entry name" value="GroES-like_sf"/>
</dbReference>
<keyword evidence="5" id="KW-1185">Reference proteome</keyword>
<evidence type="ECO:0000259" key="3">
    <source>
        <dbReference type="SMART" id="SM00829"/>
    </source>
</evidence>
<proteinExistence type="predicted"/>
<dbReference type="SUPFAM" id="SSF50129">
    <property type="entry name" value="GroES-like"/>
    <property type="match status" value="1"/>
</dbReference>
<dbReference type="Proteomes" id="UP000754495">
    <property type="component" value="Unassembled WGS sequence"/>
</dbReference>
<evidence type="ECO:0000256" key="1">
    <source>
        <dbReference type="ARBA" id="ARBA00022857"/>
    </source>
</evidence>
<keyword evidence="1" id="KW-0521">NADP</keyword>
<dbReference type="RefSeq" id="WP_167111767.1">
    <property type="nucleotide sequence ID" value="NZ_JAANOU010000001.1"/>
</dbReference>
<dbReference type="EMBL" id="JAANOU010000001">
    <property type="protein sequence ID" value="NIH78897.1"/>
    <property type="molecule type" value="Genomic_DNA"/>
</dbReference>
<name>A0ABX0SPL2_9PSEU</name>
<evidence type="ECO:0000313" key="5">
    <source>
        <dbReference type="Proteomes" id="UP000754495"/>
    </source>
</evidence>
<gene>
    <name evidence="4" type="ORF">FHX46_001427</name>
</gene>
<organism evidence="4 5">
    <name type="scientific">Amycolatopsis viridis</name>
    <dbReference type="NCBI Taxonomy" id="185678"/>
    <lineage>
        <taxon>Bacteria</taxon>
        <taxon>Bacillati</taxon>
        <taxon>Actinomycetota</taxon>
        <taxon>Actinomycetes</taxon>
        <taxon>Pseudonocardiales</taxon>
        <taxon>Pseudonocardiaceae</taxon>
        <taxon>Amycolatopsis</taxon>
    </lineage>
</organism>
<evidence type="ECO:0000313" key="4">
    <source>
        <dbReference type="EMBL" id="NIH78897.1"/>
    </source>
</evidence>
<dbReference type="InterPro" id="IPR051603">
    <property type="entry name" value="Zinc-ADH_QOR/CCCR"/>
</dbReference>
<dbReference type="InterPro" id="IPR036291">
    <property type="entry name" value="NAD(P)-bd_dom_sf"/>
</dbReference>
<evidence type="ECO:0000256" key="2">
    <source>
        <dbReference type="SAM" id="MobiDB-lite"/>
    </source>
</evidence>